<dbReference type="InterPro" id="IPR043928">
    <property type="entry name" value="DNVP"/>
</dbReference>
<sequence>MALPTSMKAMKAAKATPMKPRVMKAKRFSKIARGRFAKAMVFRGSKQKTVGGLTKEMLMKNKRGKVVSKKASAASKRKYKSIEAWTEATASARRALQLKGFTAINGKSVQGKALYVKAKALLATASGA</sequence>
<dbReference type="EMBL" id="CAUYUJ010010602">
    <property type="protein sequence ID" value="CAK0829800.1"/>
    <property type="molecule type" value="Genomic_DNA"/>
</dbReference>
<accession>A0ABN9SCS2</accession>
<evidence type="ECO:0008006" key="3">
    <source>
        <dbReference type="Google" id="ProtNLM"/>
    </source>
</evidence>
<organism evidence="1 2">
    <name type="scientific">Prorocentrum cordatum</name>
    <dbReference type="NCBI Taxonomy" id="2364126"/>
    <lineage>
        <taxon>Eukaryota</taxon>
        <taxon>Sar</taxon>
        <taxon>Alveolata</taxon>
        <taxon>Dinophyceae</taxon>
        <taxon>Prorocentrales</taxon>
        <taxon>Prorocentraceae</taxon>
        <taxon>Prorocentrum</taxon>
    </lineage>
</organism>
<keyword evidence="2" id="KW-1185">Reference proteome</keyword>
<reference evidence="1" key="1">
    <citation type="submission" date="2023-10" db="EMBL/GenBank/DDBJ databases">
        <authorList>
            <person name="Chen Y."/>
            <person name="Shah S."/>
            <person name="Dougan E. K."/>
            <person name="Thang M."/>
            <person name="Chan C."/>
        </authorList>
    </citation>
    <scope>NUCLEOTIDE SEQUENCE [LARGE SCALE GENOMIC DNA]</scope>
</reference>
<dbReference type="Proteomes" id="UP001189429">
    <property type="component" value="Unassembled WGS sequence"/>
</dbReference>
<comment type="caution">
    <text evidence="1">The sequence shown here is derived from an EMBL/GenBank/DDBJ whole genome shotgun (WGS) entry which is preliminary data.</text>
</comment>
<evidence type="ECO:0000313" key="1">
    <source>
        <dbReference type="EMBL" id="CAK0829800.1"/>
    </source>
</evidence>
<proteinExistence type="predicted"/>
<evidence type="ECO:0000313" key="2">
    <source>
        <dbReference type="Proteomes" id="UP001189429"/>
    </source>
</evidence>
<gene>
    <name evidence="1" type="ORF">PCOR1329_LOCUS28626</name>
</gene>
<dbReference type="Pfam" id="PF19060">
    <property type="entry name" value="DVNP"/>
    <property type="match status" value="1"/>
</dbReference>
<name>A0ABN9SCS2_9DINO</name>
<protein>
    <recommendedName>
        <fullName evidence="3">50S ribosomal protein L35</fullName>
    </recommendedName>
</protein>